<name>A0A3S8Z8R5_9ACTO</name>
<dbReference type="KEGG" id="fsl:EJO69_05170"/>
<proteinExistence type="predicted"/>
<organism evidence="2 3">
    <name type="scientific">Flaviflexus salsibiostraticola</name>
    <dbReference type="NCBI Taxonomy" id="1282737"/>
    <lineage>
        <taxon>Bacteria</taxon>
        <taxon>Bacillati</taxon>
        <taxon>Actinomycetota</taxon>
        <taxon>Actinomycetes</taxon>
        <taxon>Actinomycetales</taxon>
        <taxon>Actinomycetaceae</taxon>
        <taxon>Flaviflexus</taxon>
    </lineage>
</organism>
<accession>A0A3S8Z8R5</accession>
<dbReference type="Pfam" id="PF09997">
    <property type="entry name" value="DUF2238"/>
    <property type="match status" value="1"/>
</dbReference>
<evidence type="ECO:0008006" key="4">
    <source>
        <dbReference type="Google" id="ProtNLM"/>
    </source>
</evidence>
<dbReference type="EMBL" id="CP034438">
    <property type="protein sequence ID" value="AZN29765.1"/>
    <property type="molecule type" value="Genomic_DNA"/>
</dbReference>
<keyword evidence="1" id="KW-1133">Transmembrane helix</keyword>
<gene>
    <name evidence="2" type="ORF">EJO69_05170</name>
</gene>
<dbReference type="AlphaFoldDB" id="A0A3S8Z8R5"/>
<dbReference type="RefSeq" id="WP_126039930.1">
    <property type="nucleotide sequence ID" value="NZ_CP034438.1"/>
</dbReference>
<dbReference type="OrthoDB" id="3790530at2"/>
<keyword evidence="1" id="KW-0472">Membrane</keyword>
<evidence type="ECO:0000313" key="3">
    <source>
        <dbReference type="Proteomes" id="UP000270021"/>
    </source>
</evidence>
<dbReference type="InterPro" id="IPR014509">
    <property type="entry name" value="YjdF-like"/>
</dbReference>
<dbReference type="Proteomes" id="UP000270021">
    <property type="component" value="Chromosome"/>
</dbReference>
<feature type="transmembrane region" description="Helical" evidence="1">
    <location>
        <begin position="89"/>
        <end position="109"/>
    </location>
</feature>
<keyword evidence="1" id="KW-0812">Transmembrane</keyword>
<evidence type="ECO:0000313" key="2">
    <source>
        <dbReference type="EMBL" id="AZN29765.1"/>
    </source>
</evidence>
<feature type="transmembrane region" description="Helical" evidence="1">
    <location>
        <begin position="121"/>
        <end position="140"/>
    </location>
</feature>
<sequence>MRSELRVHGPAWARAGTEIVTLAGLASFIAAFWFDGVAVALMALVLLGLAVARVAALPAVLQILTGLTLIGAAWASLLDWYDTYAWLDLVVHVAANGLLAVLVMVVLWRTGRLPRGIPGDTIVIVTTALGALLAVIWEMGEWLGHTYLEQSIGVGYDDTISDMTAGVAGSLIAGILLARRRGGPQ</sequence>
<evidence type="ECO:0000256" key="1">
    <source>
        <dbReference type="SAM" id="Phobius"/>
    </source>
</evidence>
<feature type="transmembrane region" description="Helical" evidence="1">
    <location>
        <begin position="20"/>
        <end position="47"/>
    </location>
</feature>
<keyword evidence="3" id="KW-1185">Reference proteome</keyword>
<reference evidence="2 3" key="1">
    <citation type="submission" date="2018-12" db="EMBL/GenBank/DDBJ databases">
        <title>Complete genome sequence of Flaviflexus salsibiostraticola KCTC 33148.</title>
        <authorList>
            <person name="Bae J.-W."/>
        </authorList>
    </citation>
    <scope>NUCLEOTIDE SEQUENCE [LARGE SCALE GENOMIC DNA]</scope>
    <source>
        <strain evidence="2 3">KCTC 33148</strain>
    </source>
</reference>
<protein>
    <recommendedName>
        <fullName evidence="4">DUF2238 domain-containing protein</fullName>
    </recommendedName>
</protein>
<feature type="transmembrane region" description="Helical" evidence="1">
    <location>
        <begin position="160"/>
        <end position="178"/>
    </location>
</feature>
<feature type="transmembrane region" description="Helical" evidence="1">
    <location>
        <begin position="54"/>
        <end position="77"/>
    </location>
</feature>